<sequence length="43" mass="5231">KRSPAGILSQNFHTRRSCRIEWFSSRQRLRFTNMDLTTTLYRV</sequence>
<dbReference type="Proteomes" id="UP000708208">
    <property type="component" value="Unassembled WGS sequence"/>
</dbReference>
<dbReference type="EMBL" id="CAJVCH010050485">
    <property type="protein sequence ID" value="CAG7718031.1"/>
    <property type="molecule type" value="Genomic_DNA"/>
</dbReference>
<gene>
    <name evidence="1" type="ORF">AFUS01_LOCUS7455</name>
</gene>
<evidence type="ECO:0000313" key="1">
    <source>
        <dbReference type="EMBL" id="CAG7718031.1"/>
    </source>
</evidence>
<comment type="caution">
    <text evidence="1">The sequence shown here is derived from an EMBL/GenBank/DDBJ whole genome shotgun (WGS) entry which is preliminary data.</text>
</comment>
<protein>
    <submittedName>
        <fullName evidence="1">Uncharacterized protein</fullName>
    </submittedName>
</protein>
<reference evidence="1" key="1">
    <citation type="submission" date="2021-06" db="EMBL/GenBank/DDBJ databases">
        <authorList>
            <person name="Hodson N. C."/>
            <person name="Mongue J. A."/>
            <person name="Jaron S. K."/>
        </authorList>
    </citation>
    <scope>NUCLEOTIDE SEQUENCE</scope>
</reference>
<proteinExistence type="predicted"/>
<organism evidence="1 2">
    <name type="scientific">Allacma fusca</name>
    <dbReference type="NCBI Taxonomy" id="39272"/>
    <lineage>
        <taxon>Eukaryota</taxon>
        <taxon>Metazoa</taxon>
        <taxon>Ecdysozoa</taxon>
        <taxon>Arthropoda</taxon>
        <taxon>Hexapoda</taxon>
        <taxon>Collembola</taxon>
        <taxon>Symphypleona</taxon>
        <taxon>Sminthuridae</taxon>
        <taxon>Allacma</taxon>
    </lineage>
</organism>
<dbReference type="AlphaFoldDB" id="A0A8J2JEC7"/>
<feature type="non-terminal residue" evidence="1">
    <location>
        <position position="1"/>
    </location>
</feature>
<evidence type="ECO:0000313" key="2">
    <source>
        <dbReference type="Proteomes" id="UP000708208"/>
    </source>
</evidence>
<keyword evidence="2" id="KW-1185">Reference proteome</keyword>
<accession>A0A8J2JEC7</accession>
<name>A0A8J2JEC7_9HEXA</name>